<dbReference type="RefSeq" id="WP_348738445.1">
    <property type="nucleotide sequence ID" value="NZ_CAXJRC010000019.1"/>
</dbReference>
<keyword evidence="3" id="KW-1185">Reference proteome</keyword>
<comment type="caution">
    <text evidence="2">The sequence shown here is derived from an EMBL/GenBank/DDBJ whole genome shotgun (WGS) entry which is preliminary data.</text>
</comment>
<dbReference type="InterPro" id="IPR001387">
    <property type="entry name" value="Cro/C1-type_HTH"/>
</dbReference>
<dbReference type="CDD" id="cd00093">
    <property type="entry name" value="HTH_XRE"/>
    <property type="match status" value="1"/>
</dbReference>
<feature type="domain" description="HTH cro/C1-type" evidence="1">
    <location>
        <begin position="19"/>
        <end position="73"/>
    </location>
</feature>
<gene>
    <name evidence="2" type="ORF">T190115A13A_270055</name>
</gene>
<accession>A0ABP1F8K4</accession>
<dbReference type="Pfam" id="PF13443">
    <property type="entry name" value="HTH_26"/>
    <property type="match status" value="1"/>
</dbReference>
<dbReference type="SUPFAM" id="SSF47413">
    <property type="entry name" value="lambda repressor-like DNA-binding domains"/>
    <property type="match status" value="1"/>
</dbReference>
<evidence type="ECO:0000259" key="1">
    <source>
        <dbReference type="PROSITE" id="PS50943"/>
    </source>
</evidence>
<dbReference type="Gene3D" id="1.10.260.40">
    <property type="entry name" value="lambda repressor-like DNA-binding domains"/>
    <property type="match status" value="1"/>
</dbReference>
<dbReference type="InterPro" id="IPR010982">
    <property type="entry name" value="Lambda_DNA-bd_dom_sf"/>
</dbReference>
<dbReference type="Proteomes" id="UP001497602">
    <property type="component" value="Unassembled WGS sequence"/>
</dbReference>
<protein>
    <submittedName>
        <fullName evidence="2">XRE family transcriptional regulator</fullName>
    </submittedName>
</protein>
<evidence type="ECO:0000313" key="2">
    <source>
        <dbReference type="EMBL" id="CAL2106698.1"/>
    </source>
</evidence>
<name>A0ABP1F8K4_9FLAO</name>
<dbReference type="EMBL" id="CAXJRC010000019">
    <property type="protein sequence ID" value="CAL2106698.1"/>
    <property type="molecule type" value="Genomic_DNA"/>
</dbReference>
<organism evidence="2 3">
    <name type="scientific">Tenacibaculum vairaonense</name>
    <dbReference type="NCBI Taxonomy" id="3137860"/>
    <lineage>
        <taxon>Bacteria</taxon>
        <taxon>Pseudomonadati</taxon>
        <taxon>Bacteroidota</taxon>
        <taxon>Flavobacteriia</taxon>
        <taxon>Flavobacteriales</taxon>
        <taxon>Flavobacteriaceae</taxon>
        <taxon>Tenacibaculum</taxon>
    </lineage>
</organism>
<dbReference type="SMART" id="SM00530">
    <property type="entry name" value="HTH_XRE"/>
    <property type="match status" value="1"/>
</dbReference>
<proteinExistence type="predicted"/>
<evidence type="ECO:0000313" key="3">
    <source>
        <dbReference type="Proteomes" id="UP001497602"/>
    </source>
</evidence>
<dbReference type="PROSITE" id="PS50943">
    <property type="entry name" value="HTH_CROC1"/>
    <property type="match status" value="1"/>
</dbReference>
<reference evidence="2 3" key="1">
    <citation type="submission" date="2024-05" db="EMBL/GenBank/DDBJ databases">
        <authorList>
            <person name="Duchaud E."/>
        </authorList>
    </citation>
    <scope>NUCLEOTIDE SEQUENCE [LARGE SCALE GENOMIC DNA]</scope>
    <source>
        <strain evidence="2">Ena-SAMPLE-TAB-13-05-2024-13:56:06:370-140305</strain>
    </source>
</reference>
<sequence length="88" mass="10403">MASYDNSADLGRDVIFKIFKDRMKEKKITQKKLSELIGVNESTLIRNFKKETEMLLTTHLKICGALELNPYFIPKEMDKRDFERIDFN</sequence>